<dbReference type="EMBL" id="JACGWJ010000009">
    <property type="protein sequence ID" value="KAL0399842.1"/>
    <property type="molecule type" value="Genomic_DNA"/>
</dbReference>
<dbReference type="AlphaFoldDB" id="A0AAW2T5E8"/>
<protein>
    <recommendedName>
        <fullName evidence="2">Reverse transcriptase zinc-binding domain-containing protein</fullName>
    </recommendedName>
</protein>
<proteinExistence type="predicted"/>
<dbReference type="PANTHER" id="PTHR33116">
    <property type="entry name" value="REVERSE TRANSCRIPTASE ZINC-BINDING DOMAIN-CONTAINING PROTEIN-RELATED-RELATED"/>
    <property type="match status" value="1"/>
</dbReference>
<accession>A0AAW2T5E8</accession>
<reference evidence="1" key="1">
    <citation type="submission" date="2020-06" db="EMBL/GenBank/DDBJ databases">
        <authorList>
            <person name="Li T."/>
            <person name="Hu X."/>
            <person name="Zhang T."/>
            <person name="Song X."/>
            <person name="Zhang H."/>
            <person name="Dai N."/>
            <person name="Sheng W."/>
            <person name="Hou X."/>
            <person name="Wei L."/>
        </authorList>
    </citation>
    <scope>NUCLEOTIDE SEQUENCE</scope>
    <source>
        <strain evidence="1">G02</strain>
        <tissue evidence="1">Leaf</tissue>
    </source>
</reference>
<gene>
    <name evidence="1" type="ORF">Sradi_2327500</name>
</gene>
<evidence type="ECO:0000313" key="1">
    <source>
        <dbReference type="EMBL" id="KAL0399842.1"/>
    </source>
</evidence>
<name>A0AAW2T5E8_SESRA</name>
<organism evidence="1">
    <name type="scientific">Sesamum radiatum</name>
    <name type="common">Black benniseed</name>
    <dbReference type="NCBI Taxonomy" id="300843"/>
    <lineage>
        <taxon>Eukaryota</taxon>
        <taxon>Viridiplantae</taxon>
        <taxon>Streptophyta</taxon>
        <taxon>Embryophyta</taxon>
        <taxon>Tracheophyta</taxon>
        <taxon>Spermatophyta</taxon>
        <taxon>Magnoliopsida</taxon>
        <taxon>eudicotyledons</taxon>
        <taxon>Gunneridae</taxon>
        <taxon>Pentapetalae</taxon>
        <taxon>asterids</taxon>
        <taxon>lamiids</taxon>
        <taxon>Lamiales</taxon>
        <taxon>Pedaliaceae</taxon>
        <taxon>Sesamum</taxon>
    </lineage>
</organism>
<sequence length="273" mass="31869">MRYLGLPLLVSRLTIADCKPLLLKIDRHIKGWEGTSLSFAGRIKLIKSVFTGLNVHWAMAFILPKGIIRKVEKRLRSFLWKEASDRGYPKVAWHIVCKLIEEGDRGAKLCSAIGDSQWQWPPITDINYLEIIYSLPHIHRGRDMIVWWSVTGAFTTAAAYDLFSPPGPREHIRFVWLNRGWVMDIEWASAKWRGRHVVNAAYRALLTSLAYHFWQERNRRRFQHMDRTANTVAALVLEELRQRIISVDLPMSISSRKLYRLWRIPWPVEDAAD</sequence>
<comment type="caution">
    <text evidence="1">The sequence shown here is derived from an EMBL/GenBank/DDBJ whole genome shotgun (WGS) entry which is preliminary data.</text>
</comment>
<evidence type="ECO:0008006" key="2">
    <source>
        <dbReference type="Google" id="ProtNLM"/>
    </source>
</evidence>
<reference evidence="1" key="2">
    <citation type="journal article" date="2024" name="Plant">
        <title>Genomic evolution and insights into agronomic trait innovations of Sesamum species.</title>
        <authorList>
            <person name="Miao H."/>
            <person name="Wang L."/>
            <person name="Qu L."/>
            <person name="Liu H."/>
            <person name="Sun Y."/>
            <person name="Le M."/>
            <person name="Wang Q."/>
            <person name="Wei S."/>
            <person name="Zheng Y."/>
            <person name="Lin W."/>
            <person name="Duan Y."/>
            <person name="Cao H."/>
            <person name="Xiong S."/>
            <person name="Wang X."/>
            <person name="Wei L."/>
            <person name="Li C."/>
            <person name="Ma Q."/>
            <person name="Ju M."/>
            <person name="Zhao R."/>
            <person name="Li G."/>
            <person name="Mu C."/>
            <person name="Tian Q."/>
            <person name="Mei H."/>
            <person name="Zhang T."/>
            <person name="Gao T."/>
            <person name="Zhang H."/>
        </authorList>
    </citation>
    <scope>NUCLEOTIDE SEQUENCE</scope>
    <source>
        <strain evidence="1">G02</strain>
    </source>
</reference>
<dbReference type="PANTHER" id="PTHR33116:SF76">
    <property type="entry name" value="DUF4283 DOMAIN-CONTAINING PROTEIN"/>
    <property type="match status" value="1"/>
</dbReference>